<evidence type="ECO:0000256" key="4">
    <source>
        <dbReference type="SAM" id="MobiDB-lite"/>
    </source>
</evidence>
<dbReference type="GO" id="GO:0008270">
    <property type="term" value="F:zinc ion binding"/>
    <property type="evidence" value="ECO:0007669"/>
    <property type="project" value="UniProtKB-KW"/>
</dbReference>
<sequence>MKKVVLVRREATDSSSSPSSSSAATNVRYAECQRNYAASTGGHIVDGCRAFVASSSGANSFACASCGCHRNFHRKVVEQ</sequence>
<dbReference type="Proteomes" id="UP000233551">
    <property type="component" value="Unassembled WGS sequence"/>
</dbReference>
<dbReference type="GO" id="GO:0000976">
    <property type="term" value="F:transcription cis-regulatory region binding"/>
    <property type="evidence" value="ECO:0007669"/>
    <property type="project" value="TreeGrafter"/>
</dbReference>
<dbReference type="EMBL" id="PGOL01002789">
    <property type="protein sequence ID" value="PKI45052.1"/>
    <property type="molecule type" value="Genomic_DNA"/>
</dbReference>
<evidence type="ECO:0000259" key="5">
    <source>
        <dbReference type="PROSITE" id="PS51523"/>
    </source>
</evidence>
<organism evidence="6 8">
    <name type="scientific">Punica granatum</name>
    <name type="common">Pomegranate</name>
    <dbReference type="NCBI Taxonomy" id="22663"/>
    <lineage>
        <taxon>Eukaryota</taxon>
        <taxon>Viridiplantae</taxon>
        <taxon>Streptophyta</taxon>
        <taxon>Embryophyta</taxon>
        <taxon>Tracheophyta</taxon>
        <taxon>Spermatophyta</taxon>
        <taxon>Magnoliopsida</taxon>
        <taxon>eudicotyledons</taxon>
        <taxon>Gunneridae</taxon>
        <taxon>Pentapetalae</taxon>
        <taxon>rosids</taxon>
        <taxon>malvids</taxon>
        <taxon>Myrtales</taxon>
        <taxon>Lythraceae</taxon>
        <taxon>Punica</taxon>
    </lineage>
</organism>
<reference evidence="6" key="2">
    <citation type="submission" date="2017-06" db="EMBL/GenBank/DDBJ databases">
        <title>The pomegranate genome and the genomics of punicalagin biosynthesis.</title>
        <authorList>
            <person name="Xu C."/>
        </authorList>
    </citation>
    <scope>NUCLEOTIDE SEQUENCE [LARGE SCALE GENOMIC DNA]</scope>
    <source>
        <tissue evidence="6">Fresh leaf</tissue>
    </source>
</reference>
<protein>
    <recommendedName>
        <fullName evidence="5">ZF-HD dimerization-type domain-containing protein</fullName>
    </recommendedName>
</protein>
<evidence type="ECO:0000313" key="8">
    <source>
        <dbReference type="Proteomes" id="UP000197138"/>
    </source>
</evidence>
<evidence type="ECO:0000256" key="2">
    <source>
        <dbReference type="ARBA" id="ARBA00022771"/>
    </source>
</evidence>
<dbReference type="GO" id="GO:0003700">
    <property type="term" value="F:DNA-binding transcription factor activity"/>
    <property type="evidence" value="ECO:0007669"/>
    <property type="project" value="TreeGrafter"/>
</dbReference>
<dbReference type="InterPro" id="IPR006456">
    <property type="entry name" value="ZF_HD_homeobox_Cys/His_dimer"/>
</dbReference>
<accession>A0A218WMS8</accession>
<name>A0A218WMS8_PUNGR</name>
<keyword evidence="1" id="KW-0479">Metal-binding</keyword>
<dbReference type="AlphaFoldDB" id="A0A218WMS8"/>
<reference evidence="7 9" key="3">
    <citation type="submission" date="2017-11" db="EMBL/GenBank/DDBJ databases">
        <title>De-novo sequencing of pomegranate (Punica granatum L.) genome.</title>
        <authorList>
            <person name="Akparov Z."/>
            <person name="Amiraslanov A."/>
            <person name="Hajiyeva S."/>
            <person name="Abbasov M."/>
            <person name="Kaur K."/>
            <person name="Hamwieh A."/>
            <person name="Solovyev V."/>
            <person name="Salamov A."/>
            <person name="Braich B."/>
            <person name="Kosarev P."/>
            <person name="Mahmoud A."/>
            <person name="Hajiyev E."/>
            <person name="Babayeva S."/>
            <person name="Izzatullayeva V."/>
            <person name="Mammadov A."/>
            <person name="Mammadov A."/>
            <person name="Sharifova S."/>
            <person name="Ojaghi J."/>
            <person name="Eynullazada K."/>
            <person name="Bayramov B."/>
            <person name="Abdulazimova A."/>
            <person name="Shahmuradov I."/>
        </authorList>
    </citation>
    <scope>NUCLEOTIDE SEQUENCE [LARGE SCALE GENOMIC DNA]</scope>
    <source>
        <strain evidence="7">AG2017</strain>
        <strain evidence="9">cv. AG2017</strain>
        <tissue evidence="7">Leaf</tissue>
    </source>
</reference>
<dbReference type="NCBIfam" id="TIGR01566">
    <property type="entry name" value="ZF_HD_prot_N"/>
    <property type="match status" value="1"/>
</dbReference>
<dbReference type="PANTHER" id="PTHR31948">
    <property type="entry name" value="ZINC-FINGER HOMEODOMAIN PROTEIN 2"/>
    <property type="match status" value="1"/>
</dbReference>
<evidence type="ECO:0000256" key="3">
    <source>
        <dbReference type="ARBA" id="ARBA00022833"/>
    </source>
</evidence>
<dbReference type="GO" id="GO:0005634">
    <property type="term" value="C:nucleus"/>
    <property type="evidence" value="ECO:0007669"/>
    <property type="project" value="TreeGrafter"/>
</dbReference>
<evidence type="ECO:0000313" key="6">
    <source>
        <dbReference type="EMBL" id="OWM73956.1"/>
    </source>
</evidence>
<evidence type="ECO:0000256" key="1">
    <source>
        <dbReference type="ARBA" id="ARBA00022723"/>
    </source>
</evidence>
<dbReference type="EMBL" id="MTKT01003937">
    <property type="protein sequence ID" value="OWM73956.1"/>
    <property type="molecule type" value="Genomic_DNA"/>
</dbReference>
<keyword evidence="9" id="KW-1185">Reference proteome</keyword>
<dbReference type="GO" id="GO:0050793">
    <property type="term" value="P:regulation of developmental process"/>
    <property type="evidence" value="ECO:0007669"/>
    <property type="project" value="TreeGrafter"/>
</dbReference>
<feature type="domain" description="ZF-HD dimerization-type" evidence="5">
    <location>
        <begin position="29"/>
        <end position="76"/>
    </location>
</feature>
<evidence type="ECO:0000313" key="9">
    <source>
        <dbReference type="Proteomes" id="UP000233551"/>
    </source>
</evidence>
<dbReference type="PANTHER" id="PTHR31948:SF140">
    <property type="entry name" value="ZINC-FINGER HOMEODOMAIN PROTEIN 2"/>
    <property type="match status" value="1"/>
</dbReference>
<keyword evidence="3" id="KW-0862">Zinc</keyword>
<dbReference type="Pfam" id="PF04770">
    <property type="entry name" value="ZF-HD_dimer"/>
    <property type="match status" value="1"/>
</dbReference>
<dbReference type="PROSITE" id="PS51523">
    <property type="entry name" value="ZF_HD_DIMER"/>
    <property type="match status" value="1"/>
</dbReference>
<gene>
    <name evidence="6" type="ORF">CDL15_Pgr022227</name>
    <name evidence="7" type="ORF">CRG98_034553</name>
</gene>
<proteinExistence type="predicted"/>
<comment type="caution">
    <text evidence="6">The sequence shown here is derived from an EMBL/GenBank/DDBJ whole genome shotgun (WGS) entry which is preliminary data.</text>
</comment>
<keyword evidence="2" id="KW-0863">Zinc-finger</keyword>
<dbReference type="Proteomes" id="UP000197138">
    <property type="component" value="Unassembled WGS sequence"/>
</dbReference>
<feature type="region of interest" description="Disordered" evidence="4">
    <location>
        <begin position="1"/>
        <end position="25"/>
    </location>
</feature>
<dbReference type="STRING" id="22663.A0A218WMS8"/>
<reference evidence="8" key="1">
    <citation type="journal article" date="2017" name="Plant J.">
        <title>The pomegranate (Punica granatum L.) genome and the genomics of punicalagin biosynthesis.</title>
        <authorList>
            <person name="Qin G."/>
            <person name="Xu C."/>
            <person name="Ming R."/>
            <person name="Tang H."/>
            <person name="Guyot R."/>
            <person name="Kramer E.M."/>
            <person name="Hu Y."/>
            <person name="Yi X."/>
            <person name="Qi Y."/>
            <person name="Xu X."/>
            <person name="Gao Z."/>
            <person name="Pan H."/>
            <person name="Jian J."/>
            <person name="Tian Y."/>
            <person name="Yue Z."/>
            <person name="Xu Y."/>
        </authorList>
    </citation>
    <scope>NUCLEOTIDE SEQUENCE [LARGE SCALE GENOMIC DNA]</scope>
    <source>
        <strain evidence="8">cv. Dabenzi</strain>
    </source>
</reference>
<evidence type="ECO:0000313" key="7">
    <source>
        <dbReference type="EMBL" id="PKI45052.1"/>
    </source>
</evidence>